<comment type="caution">
    <text evidence="1">The sequence shown here is derived from an EMBL/GenBank/DDBJ whole genome shotgun (WGS) entry which is preliminary data.</text>
</comment>
<gene>
    <name evidence="1" type="ORF">BCR33DRAFT_126605</name>
</gene>
<name>A0A1Y2CHM8_9FUNG</name>
<sequence>MLTEALNHAPSSLQTRISSKQLKKGSNPYQYHSTTAFDELVLKYRTFSHQLNSLEAMESYSLSFPDIQESEQTIAAKNQITAFMTETASAEIELMALLDQCDERWPWWVNDVRRKFKETSANLVKAIEAFQKAQFGGMKDRIPWQLPNTVNHLLVVFIQSPL</sequence>
<dbReference type="EMBL" id="MCGO01000016">
    <property type="protein sequence ID" value="ORY46334.1"/>
    <property type="molecule type" value="Genomic_DNA"/>
</dbReference>
<reference evidence="1 2" key="1">
    <citation type="submission" date="2016-07" db="EMBL/GenBank/DDBJ databases">
        <title>Pervasive Adenine N6-methylation of Active Genes in Fungi.</title>
        <authorList>
            <consortium name="DOE Joint Genome Institute"/>
            <person name="Mondo S.J."/>
            <person name="Dannebaum R.O."/>
            <person name="Kuo R.C."/>
            <person name="Labutti K."/>
            <person name="Haridas S."/>
            <person name="Kuo A."/>
            <person name="Salamov A."/>
            <person name="Ahrendt S.R."/>
            <person name="Lipzen A."/>
            <person name="Sullivan W."/>
            <person name="Andreopoulos W.B."/>
            <person name="Clum A."/>
            <person name="Lindquist E."/>
            <person name="Daum C."/>
            <person name="Ramamoorthy G.K."/>
            <person name="Gryganskyi A."/>
            <person name="Culley D."/>
            <person name="Magnuson J.K."/>
            <person name="James T.Y."/>
            <person name="O'Malley M.A."/>
            <person name="Stajich J.E."/>
            <person name="Spatafora J.W."/>
            <person name="Visel A."/>
            <person name="Grigoriev I.V."/>
        </authorList>
    </citation>
    <scope>NUCLEOTIDE SEQUENCE [LARGE SCALE GENOMIC DNA]</scope>
    <source>
        <strain evidence="1 2">JEL800</strain>
    </source>
</reference>
<proteinExistence type="predicted"/>
<evidence type="ECO:0000313" key="1">
    <source>
        <dbReference type="EMBL" id="ORY46334.1"/>
    </source>
</evidence>
<dbReference type="Proteomes" id="UP000193642">
    <property type="component" value="Unassembled WGS sequence"/>
</dbReference>
<organism evidence="1 2">
    <name type="scientific">Rhizoclosmatium globosum</name>
    <dbReference type="NCBI Taxonomy" id="329046"/>
    <lineage>
        <taxon>Eukaryota</taxon>
        <taxon>Fungi</taxon>
        <taxon>Fungi incertae sedis</taxon>
        <taxon>Chytridiomycota</taxon>
        <taxon>Chytridiomycota incertae sedis</taxon>
        <taxon>Chytridiomycetes</taxon>
        <taxon>Chytridiales</taxon>
        <taxon>Chytriomycetaceae</taxon>
        <taxon>Rhizoclosmatium</taxon>
    </lineage>
</organism>
<dbReference type="AlphaFoldDB" id="A0A1Y2CHM8"/>
<protein>
    <submittedName>
        <fullName evidence="1">Uncharacterized protein</fullName>
    </submittedName>
</protein>
<keyword evidence="2" id="KW-1185">Reference proteome</keyword>
<accession>A0A1Y2CHM8</accession>
<evidence type="ECO:0000313" key="2">
    <source>
        <dbReference type="Proteomes" id="UP000193642"/>
    </source>
</evidence>